<keyword evidence="2" id="KW-1185">Reference proteome</keyword>
<protein>
    <recommendedName>
        <fullName evidence="3">Cold-shock protein</fullName>
    </recommendedName>
</protein>
<dbReference type="OrthoDB" id="4308637at2"/>
<evidence type="ECO:0000313" key="2">
    <source>
        <dbReference type="Proteomes" id="UP000450000"/>
    </source>
</evidence>
<evidence type="ECO:0000313" key="1">
    <source>
        <dbReference type="EMBL" id="MQS17089.1"/>
    </source>
</evidence>
<organism evidence="1 2">
    <name type="scientific">Streptomyces kaniharaensis</name>
    <dbReference type="NCBI Taxonomy" id="212423"/>
    <lineage>
        <taxon>Bacteria</taxon>
        <taxon>Bacillati</taxon>
        <taxon>Actinomycetota</taxon>
        <taxon>Actinomycetes</taxon>
        <taxon>Kitasatosporales</taxon>
        <taxon>Streptomycetaceae</taxon>
        <taxon>Streptomyces</taxon>
    </lineage>
</organism>
<dbReference type="Gene3D" id="2.40.50.140">
    <property type="entry name" value="Nucleic acid-binding proteins"/>
    <property type="match status" value="1"/>
</dbReference>
<dbReference type="Proteomes" id="UP000450000">
    <property type="component" value="Unassembled WGS sequence"/>
</dbReference>
<dbReference type="EMBL" id="WBOF01000003">
    <property type="protein sequence ID" value="MQS17089.1"/>
    <property type="molecule type" value="Genomic_DNA"/>
</dbReference>
<dbReference type="InterPro" id="IPR012340">
    <property type="entry name" value="NA-bd_OB-fold"/>
</dbReference>
<accession>A0A6N7L2Z7</accession>
<proteinExistence type="predicted"/>
<sequence length="64" mass="7120">MHEGKVEVWYSEAGQGCIRDDAGDGLDFSSDDLLNPDEALTLHRGDRVRYRVEEGMHATAVEQA</sequence>
<evidence type="ECO:0008006" key="3">
    <source>
        <dbReference type="Google" id="ProtNLM"/>
    </source>
</evidence>
<gene>
    <name evidence="1" type="ORF">F7Q99_34110</name>
</gene>
<reference evidence="1 2" key="1">
    <citation type="submission" date="2019-09" db="EMBL/GenBank/DDBJ databases">
        <title>Genome Sequences of Streptomyces kaniharaensis ATCC 21070.</title>
        <authorList>
            <person name="Zhu W."/>
            <person name="De Crecy-Lagard V."/>
            <person name="Richards N.G."/>
        </authorList>
    </citation>
    <scope>NUCLEOTIDE SEQUENCE [LARGE SCALE GENOMIC DNA]</scope>
    <source>
        <strain evidence="1 2">SF-557</strain>
    </source>
</reference>
<name>A0A6N7L2Z7_9ACTN</name>
<dbReference type="AlphaFoldDB" id="A0A6N7L2Z7"/>
<dbReference type="RefSeq" id="WP_153469035.1">
    <property type="nucleotide sequence ID" value="NZ_WBOF01000003.1"/>
</dbReference>
<comment type="caution">
    <text evidence="1">The sequence shown here is derived from an EMBL/GenBank/DDBJ whole genome shotgun (WGS) entry which is preliminary data.</text>
</comment>